<dbReference type="InterPro" id="IPR050638">
    <property type="entry name" value="AA-Vitamin_Transporters"/>
</dbReference>
<evidence type="ECO:0000256" key="4">
    <source>
        <dbReference type="ARBA" id="ARBA00022989"/>
    </source>
</evidence>
<dbReference type="InterPro" id="IPR037185">
    <property type="entry name" value="EmrE-like"/>
</dbReference>
<feature type="transmembrane region" description="Helical" evidence="6">
    <location>
        <begin position="218"/>
        <end position="238"/>
    </location>
</feature>
<dbReference type="Pfam" id="PF00892">
    <property type="entry name" value="EamA"/>
    <property type="match status" value="2"/>
</dbReference>
<protein>
    <recommendedName>
        <fullName evidence="7">EamA domain-containing protein</fullName>
    </recommendedName>
</protein>
<dbReference type="EMBL" id="MBUA01000029">
    <property type="protein sequence ID" value="MBC6492709.1"/>
    <property type="molecule type" value="Genomic_DNA"/>
</dbReference>
<feature type="transmembrane region" description="Helical" evidence="6">
    <location>
        <begin position="123"/>
        <end position="140"/>
    </location>
</feature>
<accession>A0ABR7MCG3</accession>
<feature type="transmembrane region" description="Helical" evidence="6">
    <location>
        <begin position="40"/>
        <end position="59"/>
    </location>
</feature>
<evidence type="ECO:0000256" key="5">
    <source>
        <dbReference type="ARBA" id="ARBA00023136"/>
    </source>
</evidence>
<feature type="transmembrane region" description="Helical" evidence="6">
    <location>
        <begin position="9"/>
        <end position="28"/>
    </location>
</feature>
<feature type="transmembrane region" description="Helical" evidence="6">
    <location>
        <begin position="71"/>
        <end position="90"/>
    </location>
</feature>
<keyword evidence="5 6" id="KW-0472">Membrane</keyword>
<evidence type="ECO:0000256" key="6">
    <source>
        <dbReference type="SAM" id="Phobius"/>
    </source>
</evidence>
<feature type="transmembrane region" description="Helical" evidence="6">
    <location>
        <begin position="273"/>
        <end position="290"/>
    </location>
</feature>
<sequence length="296" mass="32974">MKRDLQPHLAVLAANLFFGINFSAVQHITRGFIPAFGLNLVRVGISVILFWLLLVIYPSKAGIRKEHIPRFLLCALTGVVINQLLFIKGLSLTLSIHAALLILVTPIFISFVAAWLDKEAITTWKVFGLGLGIGGAILLVTGKDPSGKATNIWLGNILIIINAISYAFYFALVKPLMQEYRPTHVLRWVFTLGLPFMFFFGWNELQQVQWDLFAAREWLALTLIVLGATFFAYLFNLYGISKLGAGITGTYIYTQPVFATFIAVIFLGEKLTIIKIAAALLIFTGVWLVGRKRQPV</sequence>
<keyword evidence="4 6" id="KW-1133">Transmembrane helix</keyword>
<feature type="domain" description="EamA" evidence="7">
    <location>
        <begin position="154"/>
        <end position="289"/>
    </location>
</feature>
<feature type="transmembrane region" description="Helical" evidence="6">
    <location>
        <begin position="185"/>
        <end position="202"/>
    </location>
</feature>
<feature type="domain" description="EamA" evidence="7">
    <location>
        <begin position="9"/>
        <end position="140"/>
    </location>
</feature>
<keyword evidence="2" id="KW-1003">Cell membrane</keyword>
<dbReference type="PANTHER" id="PTHR32322:SF18">
    <property type="entry name" value="S-ADENOSYLMETHIONINE_S-ADENOSYLHOMOCYSTEINE TRANSPORTER"/>
    <property type="match status" value="1"/>
</dbReference>
<dbReference type="InterPro" id="IPR000620">
    <property type="entry name" value="EamA_dom"/>
</dbReference>
<feature type="transmembrane region" description="Helical" evidence="6">
    <location>
        <begin position="152"/>
        <end position="173"/>
    </location>
</feature>
<gene>
    <name evidence="8" type="ORF">BC349_16755</name>
</gene>
<reference evidence="8 9" key="1">
    <citation type="submission" date="2016-07" db="EMBL/GenBank/DDBJ databases">
        <title>Genome analysis of Flavihumibacter stibioxidans YS-17.</title>
        <authorList>
            <person name="Shi K."/>
            <person name="Han Y."/>
            <person name="Wang G."/>
        </authorList>
    </citation>
    <scope>NUCLEOTIDE SEQUENCE [LARGE SCALE GENOMIC DNA]</scope>
    <source>
        <strain evidence="8 9">YS-17</strain>
    </source>
</reference>
<keyword evidence="3 6" id="KW-0812">Transmembrane</keyword>
<organism evidence="8 9">
    <name type="scientific">Flavihumibacter stibioxidans</name>
    <dbReference type="NCBI Taxonomy" id="1834163"/>
    <lineage>
        <taxon>Bacteria</taxon>
        <taxon>Pseudomonadati</taxon>
        <taxon>Bacteroidota</taxon>
        <taxon>Chitinophagia</taxon>
        <taxon>Chitinophagales</taxon>
        <taxon>Chitinophagaceae</taxon>
        <taxon>Flavihumibacter</taxon>
    </lineage>
</organism>
<evidence type="ECO:0000313" key="8">
    <source>
        <dbReference type="EMBL" id="MBC6492709.1"/>
    </source>
</evidence>
<name>A0ABR7MCG3_9BACT</name>
<comment type="caution">
    <text evidence="8">The sequence shown here is derived from an EMBL/GenBank/DDBJ whole genome shotgun (WGS) entry which is preliminary data.</text>
</comment>
<comment type="subcellular location">
    <subcellularLocation>
        <location evidence="1">Cell membrane</location>
        <topology evidence="1">Multi-pass membrane protein</topology>
    </subcellularLocation>
</comment>
<dbReference type="RefSeq" id="WP_187258029.1">
    <property type="nucleotide sequence ID" value="NZ_JBHULF010000019.1"/>
</dbReference>
<evidence type="ECO:0000256" key="2">
    <source>
        <dbReference type="ARBA" id="ARBA00022475"/>
    </source>
</evidence>
<dbReference type="PANTHER" id="PTHR32322">
    <property type="entry name" value="INNER MEMBRANE TRANSPORTER"/>
    <property type="match status" value="1"/>
</dbReference>
<evidence type="ECO:0000256" key="1">
    <source>
        <dbReference type="ARBA" id="ARBA00004651"/>
    </source>
</evidence>
<feature type="transmembrane region" description="Helical" evidence="6">
    <location>
        <begin position="250"/>
        <end position="267"/>
    </location>
</feature>
<evidence type="ECO:0000313" key="9">
    <source>
        <dbReference type="Proteomes" id="UP000765802"/>
    </source>
</evidence>
<keyword evidence="9" id="KW-1185">Reference proteome</keyword>
<evidence type="ECO:0000259" key="7">
    <source>
        <dbReference type="Pfam" id="PF00892"/>
    </source>
</evidence>
<dbReference type="SUPFAM" id="SSF103481">
    <property type="entry name" value="Multidrug resistance efflux transporter EmrE"/>
    <property type="match status" value="2"/>
</dbReference>
<dbReference type="Proteomes" id="UP000765802">
    <property type="component" value="Unassembled WGS sequence"/>
</dbReference>
<feature type="transmembrane region" description="Helical" evidence="6">
    <location>
        <begin position="96"/>
        <end position="116"/>
    </location>
</feature>
<proteinExistence type="predicted"/>
<evidence type="ECO:0000256" key="3">
    <source>
        <dbReference type="ARBA" id="ARBA00022692"/>
    </source>
</evidence>